<dbReference type="PROSITE" id="PS50181">
    <property type="entry name" value="FBOX"/>
    <property type="match status" value="1"/>
</dbReference>
<dbReference type="AlphaFoldDB" id="A0A316VP69"/>
<proteinExistence type="predicted"/>
<dbReference type="InterPro" id="IPR036047">
    <property type="entry name" value="F-box-like_dom_sf"/>
</dbReference>
<dbReference type="OrthoDB" id="629492at2759"/>
<dbReference type="RefSeq" id="XP_025357617.1">
    <property type="nucleotide sequence ID" value="XM_025501315.1"/>
</dbReference>
<feature type="domain" description="F-box" evidence="1">
    <location>
        <begin position="2"/>
        <end position="49"/>
    </location>
</feature>
<dbReference type="Pfam" id="PF12937">
    <property type="entry name" value="F-box-like"/>
    <property type="match status" value="1"/>
</dbReference>
<dbReference type="Gene3D" id="1.20.1280.50">
    <property type="match status" value="1"/>
</dbReference>
<dbReference type="Proteomes" id="UP000245771">
    <property type="component" value="Unassembled WGS sequence"/>
</dbReference>
<organism evidence="2 3">
    <name type="scientific">Meira miltonrushii</name>
    <dbReference type="NCBI Taxonomy" id="1280837"/>
    <lineage>
        <taxon>Eukaryota</taxon>
        <taxon>Fungi</taxon>
        <taxon>Dikarya</taxon>
        <taxon>Basidiomycota</taxon>
        <taxon>Ustilaginomycotina</taxon>
        <taxon>Exobasidiomycetes</taxon>
        <taxon>Exobasidiales</taxon>
        <taxon>Brachybasidiaceae</taxon>
        <taxon>Meira</taxon>
    </lineage>
</organism>
<gene>
    <name evidence="2" type="ORF">FA14DRAFT_183414</name>
</gene>
<protein>
    <recommendedName>
        <fullName evidence="1">F-box domain-containing protein</fullName>
    </recommendedName>
</protein>
<dbReference type="EMBL" id="KZ819602">
    <property type="protein sequence ID" value="PWN37315.1"/>
    <property type="molecule type" value="Genomic_DNA"/>
</dbReference>
<sequence>MFDVISKLPAELSAQIFSFFNVFELAKLEQVSKSWQNVIRKNPTLWKDDGFKARDVFDVCALQHEGKYKAMLERSHGKLHRIFLPVYLSFKTQGEIEDLLKHLIKSDVEDLWIVIRMGSTCPEHHQHNEIDETTITRSQLNEAVKTVIRTVVRCDQLKNLRLVANRGVQVTMQDFGEPSKWPFAANRLRKLALHNINYDCLFPNEELYQCISKIEDIKLSFATGCGYVYEPEDVWRFISTAKASLKRCSVSFLHYDRNSNLVNTKMVEQLLCNSLEELCIGALPDEEKDRNGMLDKLERCIKVKKWIIYKNLGDADIEEMCVRLQRAPLEEVILMQLERDSMLSVKKMVNDRLCSGSFTKIQKATIRTVRGRFDKEIEWFKEHVSIVDVD</sequence>
<dbReference type="InterPro" id="IPR001810">
    <property type="entry name" value="F-box_dom"/>
</dbReference>
<reference evidence="2 3" key="1">
    <citation type="journal article" date="2018" name="Mol. Biol. Evol.">
        <title>Broad Genomic Sampling Reveals a Smut Pathogenic Ancestry of the Fungal Clade Ustilaginomycotina.</title>
        <authorList>
            <person name="Kijpornyongpan T."/>
            <person name="Mondo S.J."/>
            <person name="Barry K."/>
            <person name="Sandor L."/>
            <person name="Lee J."/>
            <person name="Lipzen A."/>
            <person name="Pangilinan J."/>
            <person name="LaButti K."/>
            <person name="Hainaut M."/>
            <person name="Henrissat B."/>
            <person name="Grigoriev I.V."/>
            <person name="Spatafora J.W."/>
            <person name="Aime M.C."/>
        </authorList>
    </citation>
    <scope>NUCLEOTIDE SEQUENCE [LARGE SCALE GENOMIC DNA]</scope>
    <source>
        <strain evidence="2 3">MCA 3882</strain>
    </source>
</reference>
<evidence type="ECO:0000259" key="1">
    <source>
        <dbReference type="PROSITE" id="PS50181"/>
    </source>
</evidence>
<dbReference type="GeneID" id="37023096"/>
<dbReference type="InParanoid" id="A0A316VP69"/>
<dbReference type="SMART" id="SM00256">
    <property type="entry name" value="FBOX"/>
    <property type="match status" value="1"/>
</dbReference>
<dbReference type="SUPFAM" id="SSF81383">
    <property type="entry name" value="F-box domain"/>
    <property type="match status" value="1"/>
</dbReference>
<evidence type="ECO:0000313" key="2">
    <source>
        <dbReference type="EMBL" id="PWN37315.1"/>
    </source>
</evidence>
<accession>A0A316VP69</accession>
<keyword evidence="3" id="KW-1185">Reference proteome</keyword>
<name>A0A316VP69_9BASI</name>
<evidence type="ECO:0000313" key="3">
    <source>
        <dbReference type="Proteomes" id="UP000245771"/>
    </source>
</evidence>